<evidence type="ECO:0000313" key="1">
    <source>
        <dbReference type="EMBL" id="GGJ47318.1"/>
    </source>
</evidence>
<dbReference type="Proteomes" id="UP000606115">
    <property type="component" value="Unassembled WGS sequence"/>
</dbReference>
<evidence type="ECO:0000313" key="2">
    <source>
        <dbReference type="Proteomes" id="UP000606115"/>
    </source>
</evidence>
<organism evidence="1 2">
    <name type="scientific">Glutamicibacter ardleyensis</name>
    <dbReference type="NCBI Taxonomy" id="225894"/>
    <lineage>
        <taxon>Bacteria</taxon>
        <taxon>Bacillati</taxon>
        <taxon>Actinomycetota</taxon>
        <taxon>Actinomycetes</taxon>
        <taxon>Micrococcales</taxon>
        <taxon>Micrococcaceae</taxon>
        <taxon>Glutamicibacter</taxon>
    </lineage>
</organism>
<proteinExistence type="predicted"/>
<sequence>MFGVRTYDSINKVEIINTMRLEAFPVRSAADSKPRRRSALFASLARRSMRKTSFPRHAHKLRE</sequence>
<comment type="caution">
    <text evidence="1">The sequence shown here is derived from an EMBL/GenBank/DDBJ whole genome shotgun (WGS) entry which is preliminary data.</text>
</comment>
<name>A0ABQ2D607_9MICC</name>
<reference evidence="2" key="1">
    <citation type="journal article" date="2019" name="Int. J. Syst. Evol. Microbiol.">
        <title>The Global Catalogue of Microorganisms (GCM) 10K type strain sequencing project: providing services to taxonomists for standard genome sequencing and annotation.</title>
        <authorList>
            <consortium name="The Broad Institute Genomics Platform"/>
            <consortium name="The Broad Institute Genome Sequencing Center for Infectious Disease"/>
            <person name="Wu L."/>
            <person name="Ma J."/>
        </authorList>
    </citation>
    <scope>NUCLEOTIDE SEQUENCE [LARGE SCALE GENOMIC DNA]</scope>
    <source>
        <strain evidence="2">CGMCC 1.3685</strain>
    </source>
</reference>
<accession>A0ABQ2D607</accession>
<dbReference type="EMBL" id="BMKX01000001">
    <property type="protein sequence ID" value="GGJ47318.1"/>
    <property type="molecule type" value="Genomic_DNA"/>
</dbReference>
<keyword evidence="2" id="KW-1185">Reference proteome</keyword>
<protein>
    <submittedName>
        <fullName evidence="1">Uncharacterized protein</fullName>
    </submittedName>
</protein>
<gene>
    <name evidence="1" type="ORF">GCM10007173_02380</name>
</gene>